<dbReference type="AlphaFoldDB" id="J9CE27"/>
<protein>
    <submittedName>
        <fullName evidence="1">Uncharacterized protein</fullName>
    </submittedName>
</protein>
<gene>
    <name evidence="1" type="ORF">EVA_13658</name>
</gene>
<name>J9CE27_9ZZZZ</name>
<sequence length="121" mass="13939">MYHDLCLLFSKQRYKKIKKNTFSLFFFGASSKLTVGTGKYGWPVLCDSQRRKRRGEACAYQNLPKVSCLCACKIRHRLSPCELLRKTGKDFLYKFSACSSALPKRQADSYRPCRSYSLCSP</sequence>
<evidence type="ECO:0000313" key="1">
    <source>
        <dbReference type="EMBL" id="EJW98230.1"/>
    </source>
</evidence>
<proteinExistence type="predicted"/>
<accession>J9CE27</accession>
<comment type="caution">
    <text evidence="1">The sequence shown here is derived from an EMBL/GenBank/DDBJ whole genome shotgun (WGS) entry which is preliminary data.</text>
</comment>
<dbReference type="EMBL" id="AMCI01004366">
    <property type="protein sequence ID" value="EJW98230.1"/>
    <property type="molecule type" value="Genomic_DNA"/>
</dbReference>
<organism evidence="1">
    <name type="scientific">gut metagenome</name>
    <dbReference type="NCBI Taxonomy" id="749906"/>
    <lineage>
        <taxon>unclassified sequences</taxon>
        <taxon>metagenomes</taxon>
        <taxon>organismal metagenomes</taxon>
    </lineage>
</organism>
<reference evidence="1" key="1">
    <citation type="journal article" date="2012" name="PLoS ONE">
        <title>Gene sets for utilization of primary and secondary nutrition supplies in the distal gut of endangered iberian lynx.</title>
        <authorList>
            <person name="Alcaide M."/>
            <person name="Messina E."/>
            <person name="Richter M."/>
            <person name="Bargiela R."/>
            <person name="Peplies J."/>
            <person name="Huws S.A."/>
            <person name="Newbold C.J."/>
            <person name="Golyshin P.N."/>
            <person name="Simon M.A."/>
            <person name="Lopez G."/>
            <person name="Yakimov M.M."/>
            <person name="Ferrer M."/>
        </authorList>
    </citation>
    <scope>NUCLEOTIDE SEQUENCE</scope>
</reference>